<name>A0ABR2D2A9_9ROSI</name>
<reference evidence="1 2" key="1">
    <citation type="journal article" date="2024" name="G3 (Bethesda)">
        <title>Genome assembly of Hibiscus sabdariffa L. provides insights into metabolisms of medicinal natural products.</title>
        <authorList>
            <person name="Kim T."/>
        </authorList>
    </citation>
    <scope>NUCLEOTIDE SEQUENCE [LARGE SCALE GENOMIC DNA]</scope>
    <source>
        <strain evidence="1">TK-2024</strain>
        <tissue evidence="1">Old leaves</tissue>
    </source>
</reference>
<accession>A0ABR2D2A9</accession>
<keyword evidence="2" id="KW-1185">Reference proteome</keyword>
<protein>
    <submittedName>
        <fullName evidence="1">Uncharacterized protein</fullName>
    </submittedName>
</protein>
<comment type="caution">
    <text evidence="1">The sequence shown here is derived from an EMBL/GenBank/DDBJ whole genome shotgun (WGS) entry which is preliminary data.</text>
</comment>
<gene>
    <name evidence="1" type="ORF">V6N12_055063</name>
</gene>
<evidence type="ECO:0000313" key="2">
    <source>
        <dbReference type="Proteomes" id="UP001472677"/>
    </source>
</evidence>
<proteinExistence type="predicted"/>
<organism evidence="1 2">
    <name type="scientific">Hibiscus sabdariffa</name>
    <name type="common">roselle</name>
    <dbReference type="NCBI Taxonomy" id="183260"/>
    <lineage>
        <taxon>Eukaryota</taxon>
        <taxon>Viridiplantae</taxon>
        <taxon>Streptophyta</taxon>
        <taxon>Embryophyta</taxon>
        <taxon>Tracheophyta</taxon>
        <taxon>Spermatophyta</taxon>
        <taxon>Magnoliopsida</taxon>
        <taxon>eudicotyledons</taxon>
        <taxon>Gunneridae</taxon>
        <taxon>Pentapetalae</taxon>
        <taxon>rosids</taxon>
        <taxon>malvids</taxon>
        <taxon>Malvales</taxon>
        <taxon>Malvaceae</taxon>
        <taxon>Malvoideae</taxon>
        <taxon>Hibiscus</taxon>
    </lineage>
</organism>
<dbReference type="EMBL" id="JBBPBM010000038">
    <property type="protein sequence ID" value="KAK8527868.1"/>
    <property type="molecule type" value="Genomic_DNA"/>
</dbReference>
<evidence type="ECO:0000313" key="1">
    <source>
        <dbReference type="EMBL" id="KAK8527868.1"/>
    </source>
</evidence>
<dbReference type="Proteomes" id="UP001472677">
    <property type="component" value="Unassembled WGS sequence"/>
</dbReference>
<sequence length="153" mass="17109">MQGVFVKEASVNAWFSPGWRGQGGCGGAASECKEGDSCPQSAISNHNRLGSPSIARPHLLDGSNHVHAFNNLAKHHVLPIQPLRLGRANEELRPVRSRSRVSHREYPRTRSFPAGWPPIVMLKKTLGLAIDIEKRKEEWLEWLCCRRSVKAVK</sequence>